<evidence type="ECO:0000313" key="10">
    <source>
        <dbReference type="EMBL" id="KAL3344100.1"/>
    </source>
</evidence>
<accession>A0ABD2SJT7</accession>
<dbReference type="SUPFAM" id="SSF50978">
    <property type="entry name" value="WD40 repeat-like"/>
    <property type="match status" value="1"/>
</dbReference>
<evidence type="ECO:0000256" key="8">
    <source>
        <dbReference type="ARBA" id="ARBA00022989"/>
    </source>
</evidence>
<evidence type="ECO:0000256" key="6">
    <source>
        <dbReference type="ARBA" id="ARBA00022824"/>
    </source>
</evidence>
<keyword evidence="3" id="KW-0853">WD repeat</keyword>
<dbReference type="InterPro" id="IPR015943">
    <property type="entry name" value="WD40/YVTN_repeat-like_dom_sf"/>
</dbReference>
<evidence type="ECO:0000256" key="9">
    <source>
        <dbReference type="ARBA" id="ARBA00023136"/>
    </source>
</evidence>
<evidence type="ECO:0000256" key="2">
    <source>
        <dbReference type="ARBA" id="ARBA00022448"/>
    </source>
</evidence>
<evidence type="ECO:0000256" key="4">
    <source>
        <dbReference type="ARBA" id="ARBA00022692"/>
    </source>
</evidence>
<dbReference type="GO" id="GO:0005789">
    <property type="term" value="C:endoplasmic reticulum membrane"/>
    <property type="evidence" value="ECO:0007669"/>
    <property type="project" value="UniProtKB-SubCell"/>
</dbReference>
<dbReference type="GO" id="GO:0015031">
    <property type="term" value="P:protein transport"/>
    <property type="evidence" value="ECO:0007669"/>
    <property type="project" value="UniProtKB-KW"/>
</dbReference>
<comment type="subcellular location">
    <subcellularLocation>
        <location evidence="1">Endoplasmic reticulum membrane</location>
        <topology evidence="1">Single-pass membrane protein</topology>
    </subcellularLocation>
</comment>
<keyword evidence="2" id="KW-0813">Transport</keyword>
<dbReference type="PANTHER" id="PTHR23284:SF2">
    <property type="entry name" value="SEC12-LIKE PROTEIN 1"/>
    <property type="match status" value="1"/>
</dbReference>
<dbReference type="Gene3D" id="2.130.10.10">
    <property type="entry name" value="YVTN repeat-like/Quinoprotein amine dehydrogenase"/>
    <property type="match status" value="1"/>
</dbReference>
<evidence type="ECO:0000256" key="5">
    <source>
        <dbReference type="ARBA" id="ARBA00022737"/>
    </source>
</evidence>
<dbReference type="Proteomes" id="UP001627284">
    <property type="component" value="Unassembled WGS sequence"/>
</dbReference>
<dbReference type="PANTHER" id="PTHR23284">
    <property type="entry name" value="PROLACTIN REGULATORY ELEMENT BINDING PROTEIN"/>
    <property type="match status" value="1"/>
</dbReference>
<evidence type="ECO:0000256" key="7">
    <source>
        <dbReference type="ARBA" id="ARBA00022927"/>
    </source>
</evidence>
<keyword evidence="7" id="KW-0653">Protein transport</keyword>
<dbReference type="InterPro" id="IPR045260">
    <property type="entry name" value="Sec12-like"/>
</dbReference>
<organism evidence="10 11">
    <name type="scientific">Solanum stoloniferum</name>
    <dbReference type="NCBI Taxonomy" id="62892"/>
    <lineage>
        <taxon>Eukaryota</taxon>
        <taxon>Viridiplantae</taxon>
        <taxon>Streptophyta</taxon>
        <taxon>Embryophyta</taxon>
        <taxon>Tracheophyta</taxon>
        <taxon>Spermatophyta</taxon>
        <taxon>Magnoliopsida</taxon>
        <taxon>eudicotyledons</taxon>
        <taxon>Gunneridae</taxon>
        <taxon>Pentapetalae</taxon>
        <taxon>asterids</taxon>
        <taxon>lamiids</taxon>
        <taxon>Solanales</taxon>
        <taxon>Solanaceae</taxon>
        <taxon>Solanoideae</taxon>
        <taxon>Solaneae</taxon>
        <taxon>Solanum</taxon>
    </lineage>
</organism>
<evidence type="ECO:0000256" key="1">
    <source>
        <dbReference type="ARBA" id="ARBA00004389"/>
    </source>
</evidence>
<name>A0ABD2SJT7_9SOLN</name>
<keyword evidence="9" id="KW-0472">Membrane</keyword>
<dbReference type="AlphaFoldDB" id="A0ABD2SJT7"/>
<dbReference type="EMBL" id="JBJKTR010000014">
    <property type="protein sequence ID" value="KAL3344100.1"/>
    <property type="molecule type" value="Genomic_DNA"/>
</dbReference>
<keyword evidence="4" id="KW-0812">Transmembrane</keyword>
<keyword evidence="8" id="KW-1133">Transmembrane helix</keyword>
<dbReference type="InterPro" id="IPR036322">
    <property type="entry name" value="WD40_repeat_dom_sf"/>
</dbReference>
<comment type="caution">
    <text evidence="10">The sequence shown here is derived from an EMBL/GenBank/DDBJ whole genome shotgun (WGS) entry which is preliminary data.</text>
</comment>
<proteinExistence type="predicted"/>
<protein>
    <submittedName>
        <fullName evidence="10">Uncharacterized protein</fullName>
    </submittedName>
</protein>
<sequence>MVPPEYGTQRDGVPVTLSQNADENIELCRFSKDGTKPFLFTTVQKGNKTLIAVWDISTWKKIGQKSLYNKPASIMTISLDGKYLALGSKDGDVCVIDVAKMEISSLHKRLFLGTNITSLEFCPSERFRFVKVTSRVQGLD</sequence>
<gene>
    <name evidence="10" type="ORF">AABB24_023504</name>
</gene>
<evidence type="ECO:0000256" key="3">
    <source>
        <dbReference type="ARBA" id="ARBA00022574"/>
    </source>
</evidence>
<evidence type="ECO:0000313" key="11">
    <source>
        <dbReference type="Proteomes" id="UP001627284"/>
    </source>
</evidence>
<keyword evidence="5" id="KW-0677">Repeat</keyword>
<reference evidence="10 11" key="1">
    <citation type="submission" date="2024-05" db="EMBL/GenBank/DDBJ databases">
        <title>De novo assembly of an allotetraploid wild potato.</title>
        <authorList>
            <person name="Hosaka A.J."/>
        </authorList>
    </citation>
    <scope>NUCLEOTIDE SEQUENCE [LARGE SCALE GENOMIC DNA]</scope>
    <source>
        <tissue evidence="10">Young leaves</tissue>
    </source>
</reference>
<keyword evidence="6" id="KW-0256">Endoplasmic reticulum</keyword>
<keyword evidence="11" id="KW-1185">Reference proteome</keyword>